<gene>
    <name evidence="2" type="ORF">EMPS_01581</name>
</gene>
<evidence type="ECO:0000313" key="3">
    <source>
        <dbReference type="Proteomes" id="UP000827284"/>
    </source>
</evidence>
<evidence type="ECO:0000256" key="1">
    <source>
        <dbReference type="SAM" id="MobiDB-lite"/>
    </source>
</evidence>
<reference evidence="2" key="1">
    <citation type="submission" date="2021-11" db="EMBL/GenBank/DDBJ databases">
        <authorList>
            <person name="Herlambang A."/>
            <person name="Guo Y."/>
            <person name="Takashima Y."/>
            <person name="Nishizawa T."/>
        </authorList>
    </citation>
    <scope>NUCLEOTIDE SEQUENCE</scope>
    <source>
        <strain evidence="2">E1425</strain>
    </source>
</reference>
<feature type="region of interest" description="Disordered" evidence="1">
    <location>
        <begin position="1150"/>
        <end position="1218"/>
    </location>
</feature>
<dbReference type="AlphaFoldDB" id="A0A9P3LT35"/>
<keyword evidence="3" id="KW-1185">Reference proteome</keyword>
<feature type="compositionally biased region" description="Polar residues" evidence="1">
    <location>
        <begin position="1097"/>
        <end position="1106"/>
    </location>
</feature>
<feature type="compositionally biased region" description="Polar residues" evidence="1">
    <location>
        <begin position="431"/>
        <end position="445"/>
    </location>
</feature>
<protein>
    <submittedName>
        <fullName evidence="2">Uncharacterized protein</fullName>
    </submittedName>
</protein>
<evidence type="ECO:0000313" key="2">
    <source>
        <dbReference type="EMBL" id="GJJ69235.1"/>
    </source>
</evidence>
<reference evidence="2" key="2">
    <citation type="journal article" date="2022" name="Microbiol. Resour. Announc.">
        <title>Whole-Genome Sequence of Entomortierella parvispora E1425, a Mucoromycotan Fungus Associated with Burkholderiaceae-Related Endosymbiotic Bacteria.</title>
        <authorList>
            <person name="Herlambang A."/>
            <person name="Guo Y."/>
            <person name="Takashima Y."/>
            <person name="Narisawa K."/>
            <person name="Ohta H."/>
            <person name="Nishizawa T."/>
        </authorList>
    </citation>
    <scope>NUCLEOTIDE SEQUENCE</scope>
    <source>
        <strain evidence="2">E1425</strain>
    </source>
</reference>
<feature type="compositionally biased region" description="Acidic residues" evidence="1">
    <location>
        <begin position="567"/>
        <end position="595"/>
    </location>
</feature>
<sequence length="1218" mass="136602">MNTLADFGLTNYAGMNRKKGPRYTWLQSHFAPVPIKNYLYMVSPMPHSWSEMVEFQCGSPSNRGDYFFNDVQVMDVLNPVREAFFSKGLWDGFVDHCLSWNWIDTNPDPLVEFPKGRGTYPGMNRVVMENIVAAYGGHIIPQGLVSRPLAYKDVFSFSTLFDTYRSIEINPGLGISLCNSGWRPGYEYAISMVPDRSGAQNLVLHWSGNLRAANDSSKVICRMDFLGRSSRNAKSESDESREREVDGNDEAGFDMADEFMSTLGTIDSIELVQRFSRRRVAARVSSLQTAGYLFCVPNAEVSCKEEKSRINIEDEAGSSARALLDSLVMRGQVLELRISFSGDSVQRDTPDLISGDGALETLTRNMNIVTGDGRATAPRTLQAILYGASLGLGVVQVLKTQLNFRDTKPLRRAKESLVPIFPRALKVTTTQTPTVDPLKRTNSAQLLGRMRSSDIPPYPSDHGKSAISNSSQDRNDTSNPALSSIRATNHATIPMYLSTADLQSHLKGNFHQARDFCVSMLDPAFVDLDVFVEPAQEKNDGVSRSIKDLCVLEEFAAEVKDMTAPWEQDDNDGTDDYESEDDQDEIENVDGDDDGQQTSSARTVPGGKVDAQFHFSSQELPETIDGVCMGFRKAYLDHLYNEEYSVLDYVHRLNAACKKITALAAKESIPLKDAMQQLVSFIIEFVRIWPDMLEAKYYQLSKDIGIEIRYRLTFPDRYVVQQDERSELDTWMNMVKKCIKDTDIKRHRDRLEKKDTQIQIVQNLHILMLVEKYGLLENKPFKNDPGALESARSLMETLGIKALGEEDDLPTPFQSPRSHDTMDMNSAKRFHKNTIERFYAPSLPKLCRHLARACGLDDRFMRSPRPIRRPNASLFDRMTKPRKIDLVAVKAEKDMAEAEEIKKNPILKILKSSVFRNREVTMPAGVIKGVVSSSRKKKLVKSDTNQYISANSRGLERSVSSSTVVPEDEVEEVPRFARIRKRAPVVQTAQDYSHMGDLAHLLPLKAPSNLSLPKAADSSLVPLSPAAPTPQRTATNEIYKRPRDISSLLKSPKKRRASISQRSGLDMLMSPRKQAATSGSMREHTLFPGTPTRRNRGSISSEAGWKSPSTNFMTFAGPARGSDAGVIPETPVANQGRVLYYEYGLTTDELHGMPESNSRQPRTPTRRTPSRLSRDKLDRPNSPSFGDDDEERRGHRSPPPSPSLSLWAYASQFRKRNS</sequence>
<proteinExistence type="predicted"/>
<comment type="caution">
    <text evidence="2">The sequence shown here is derived from an EMBL/GenBank/DDBJ whole genome shotgun (WGS) entry which is preliminary data.</text>
</comment>
<feature type="compositionally biased region" description="Polar residues" evidence="1">
    <location>
        <begin position="466"/>
        <end position="482"/>
    </location>
</feature>
<accession>A0A9P3LT35</accession>
<dbReference type="Proteomes" id="UP000827284">
    <property type="component" value="Unassembled WGS sequence"/>
</dbReference>
<feature type="region of interest" description="Disordered" evidence="1">
    <location>
        <begin position="1070"/>
        <end position="1106"/>
    </location>
</feature>
<dbReference type="EMBL" id="BQFW01000002">
    <property type="protein sequence ID" value="GJJ69235.1"/>
    <property type="molecule type" value="Genomic_DNA"/>
</dbReference>
<organism evidence="2 3">
    <name type="scientific">Entomortierella parvispora</name>
    <dbReference type="NCBI Taxonomy" id="205924"/>
    <lineage>
        <taxon>Eukaryota</taxon>
        <taxon>Fungi</taxon>
        <taxon>Fungi incertae sedis</taxon>
        <taxon>Mucoromycota</taxon>
        <taxon>Mortierellomycotina</taxon>
        <taxon>Mortierellomycetes</taxon>
        <taxon>Mortierellales</taxon>
        <taxon>Mortierellaceae</taxon>
        <taxon>Entomortierella</taxon>
    </lineage>
</organism>
<feature type="region of interest" description="Disordered" evidence="1">
    <location>
        <begin position="561"/>
        <end position="607"/>
    </location>
</feature>
<dbReference type="OrthoDB" id="2144998at2759"/>
<dbReference type="Gene3D" id="1.20.58.2130">
    <property type="match status" value="1"/>
</dbReference>
<name>A0A9P3LT35_9FUNG</name>
<feature type="region of interest" description="Disordered" evidence="1">
    <location>
        <begin position="431"/>
        <end position="482"/>
    </location>
</feature>